<accession>A0AAX3X553</accession>
<dbReference type="EMBL" id="CP126101">
    <property type="protein sequence ID" value="WHY53875.1"/>
    <property type="molecule type" value="Genomic_DNA"/>
</dbReference>
<evidence type="ECO:0000313" key="1">
    <source>
        <dbReference type="EMBL" id="WHY53875.1"/>
    </source>
</evidence>
<dbReference type="RefSeq" id="WP_283872367.1">
    <property type="nucleotide sequence ID" value="NZ_CP126101.1"/>
</dbReference>
<protein>
    <submittedName>
        <fullName evidence="1">Phage tail protein I</fullName>
    </submittedName>
</protein>
<dbReference type="AlphaFoldDB" id="A0AAX3X553"/>
<proteinExistence type="predicted"/>
<dbReference type="InterPro" id="IPR006521">
    <property type="entry name" value="Tail_protein_I"/>
</dbReference>
<gene>
    <name evidence="1" type="ORF">QNH24_11745</name>
</gene>
<organism evidence="1 2">
    <name type="scientific">Lysinibacillus pakistanensis</name>
    <dbReference type="NCBI Taxonomy" id="759811"/>
    <lineage>
        <taxon>Bacteria</taxon>
        <taxon>Bacillati</taxon>
        <taxon>Bacillota</taxon>
        <taxon>Bacilli</taxon>
        <taxon>Bacillales</taxon>
        <taxon>Bacillaceae</taxon>
        <taxon>Lysinibacillus</taxon>
    </lineage>
</organism>
<dbReference type="Pfam" id="PF09684">
    <property type="entry name" value="Tail_P2_I"/>
    <property type="match status" value="1"/>
</dbReference>
<evidence type="ECO:0000313" key="2">
    <source>
        <dbReference type="Proteomes" id="UP001178322"/>
    </source>
</evidence>
<dbReference type="Proteomes" id="UP001178322">
    <property type="component" value="Chromosome"/>
</dbReference>
<sequence>MIDLKKNTLIREIPDNLLVDEKVKNLATALQASLDKMLEWTDKINYTMNLENLDDAVLDHLLWEKHITWAEGLALATTRQQKINLIRSAIDLHRTKGTPYAIEKVLEAVGLKGEVLEWWQYDVDPYHFSVELQSRGKFTPLKDVRGLILHYKNTRSWFDGFVLLAINNEILFLNDSYQYPVFYETCGEFGPEALFWGTIEQLLNLNNDSYQYPVEYDVFEAHHTQLIDDEIRPQNDSYQYKVVYPTIGEMEPLEMTSHVNTCGLRILPNDYHYPYMYPICGEFYCEE</sequence>
<name>A0AAX3X553_9BACI</name>
<dbReference type="NCBIfam" id="TIGR01634">
    <property type="entry name" value="tail_P2_I"/>
    <property type="match status" value="1"/>
</dbReference>
<reference evidence="1" key="1">
    <citation type="submission" date="2023-05" db="EMBL/GenBank/DDBJ databases">
        <title>Comparative genomics of Bacillaceae isolates and their secondary metabolite potential.</title>
        <authorList>
            <person name="Song L."/>
            <person name="Nielsen L.J."/>
            <person name="Mohite O."/>
            <person name="Xu X."/>
            <person name="Weber T."/>
            <person name="Kovacs A.T."/>
        </authorList>
    </citation>
    <scope>NUCLEOTIDE SEQUENCE</scope>
    <source>
        <strain evidence="1">LY1</strain>
    </source>
</reference>